<dbReference type="Gene3D" id="1.20.1410.10">
    <property type="entry name" value="I/LWEQ domain"/>
    <property type="match status" value="1"/>
</dbReference>
<dbReference type="InterPro" id="IPR026907">
    <property type="entry name" value="GCIP-like"/>
</dbReference>
<name>A0A250X0K6_9CHLO</name>
<sequence length="418" mass="45686">MDQSKFSLLLDLLEQGIELFKGKPRCDVALPSREKLQAVLEKIRVDTSKIGVLCQDGGSDLPLIQLEALAETLVQGCLSLAALLHCLTSGAGPSLKSVLQAAAASVLQPAGHLLKELFESGGGKAVKSSIGHVWGALESCEKVPFDNKSAIFKRIAVVLTSMQDGIREMDELSGGENKKMKIEEEEEEEHRAVHEIDEVRGKVSEQKTIDEVRGKVSEQKTIDEVRGKVSEQKNIDEVHNQTELGQRQVDDEEQRPSRALEVEVHVASAAKEKVEGAEDEEDAFEFESGELSEAEQRTLLCARKLVETAGRVLRCISKPLLQGPAVIQDADLDNWENVLWHSQAMQRCCENLGAGMYPPQSYDEVCGAAEGLYNSAALLLQEVPEACAAQIESDTSALEVMLEDCWVHLQAAMPTSDS</sequence>
<evidence type="ECO:0000313" key="2">
    <source>
        <dbReference type="EMBL" id="GAX76611.1"/>
    </source>
</evidence>
<proteinExistence type="predicted"/>
<reference evidence="2 3" key="1">
    <citation type="submission" date="2017-08" db="EMBL/GenBank/DDBJ databases">
        <title>Acidophilic green algal genome provides insights into adaptation to an acidic environment.</title>
        <authorList>
            <person name="Hirooka S."/>
            <person name="Hirose Y."/>
            <person name="Kanesaki Y."/>
            <person name="Higuchi S."/>
            <person name="Fujiwara T."/>
            <person name="Onuma R."/>
            <person name="Era A."/>
            <person name="Ohbayashi R."/>
            <person name="Uzuka A."/>
            <person name="Nozaki H."/>
            <person name="Yoshikawa H."/>
            <person name="Miyagishima S.Y."/>
        </authorList>
    </citation>
    <scope>NUCLEOTIDE SEQUENCE [LARGE SCALE GENOMIC DNA]</scope>
    <source>
        <strain evidence="2 3">NIES-2499</strain>
    </source>
</reference>
<dbReference type="GO" id="GO:0005634">
    <property type="term" value="C:nucleus"/>
    <property type="evidence" value="ECO:0007669"/>
    <property type="project" value="TreeGrafter"/>
</dbReference>
<accession>A0A250X0K6</accession>
<dbReference type="Proteomes" id="UP000232323">
    <property type="component" value="Unassembled WGS sequence"/>
</dbReference>
<evidence type="ECO:0000313" key="3">
    <source>
        <dbReference type="Proteomes" id="UP000232323"/>
    </source>
</evidence>
<feature type="domain" description="Cyclin-D1-binding protein 1-like N-terminal" evidence="1">
    <location>
        <begin position="36"/>
        <end position="172"/>
    </location>
</feature>
<evidence type="ECO:0000259" key="1">
    <source>
        <dbReference type="Pfam" id="PF13324"/>
    </source>
</evidence>
<dbReference type="PANTHER" id="PTHR15492">
    <property type="entry name" value="CYCLIN D1-BINDING PROTEIN 1"/>
    <property type="match status" value="1"/>
</dbReference>
<dbReference type="Pfam" id="PF13324">
    <property type="entry name" value="GCIP_N"/>
    <property type="match status" value="1"/>
</dbReference>
<dbReference type="InterPro" id="IPR049317">
    <property type="entry name" value="GCIP-like_N"/>
</dbReference>
<dbReference type="AlphaFoldDB" id="A0A250X0K6"/>
<protein>
    <recommendedName>
        <fullName evidence="1">Cyclin-D1-binding protein 1-like N-terminal domain-containing protein</fullName>
    </recommendedName>
</protein>
<dbReference type="OrthoDB" id="41588at2759"/>
<comment type="caution">
    <text evidence="2">The sequence shown here is derived from an EMBL/GenBank/DDBJ whole genome shotgun (WGS) entry which is preliminary data.</text>
</comment>
<dbReference type="EMBL" id="BEGY01000018">
    <property type="protein sequence ID" value="GAX76611.1"/>
    <property type="molecule type" value="Genomic_DNA"/>
</dbReference>
<organism evidence="2 3">
    <name type="scientific">Chlamydomonas eustigma</name>
    <dbReference type="NCBI Taxonomy" id="1157962"/>
    <lineage>
        <taxon>Eukaryota</taxon>
        <taxon>Viridiplantae</taxon>
        <taxon>Chlorophyta</taxon>
        <taxon>core chlorophytes</taxon>
        <taxon>Chlorophyceae</taxon>
        <taxon>CS clade</taxon>
        <taxon>Chlamydomonadales</taxon>
        <taxon>Chlamydomonadaceae</taxon>
        <taxon>Chlamydomonas</taxon>
    </lineage>
</organism>
<gene>
    <name evidence="2" type="ORF">CEUSTIGMA_g4057.t1</name>
</gene>
<keyword evidence="3" id="KW-1185">Reference proteome</keyword>
<dbReference type="PANTHER" id="PTHR15492:SF1">
    <property type="entry name" value="CYCLIN-D1-BINDING PROTEIN 1"/>
    <property type="match status" value="1"/>
</dbReference>
<dbReference type="STRING" id="1157962.A0A250X0K6"/>